<dbReference type="RefSeq" id="WP_230476558.1">
    <property type="nucleotide sequence ID" value="NZ_CP072842.1"/>
</dbReference>
<gene>
    <name evidence="5" type="ORF">J9309_00770</name>
</gene>
<dbReference type="InterPro" id="IPR044946">
    <property type="entry name" value="Restrct_endonuc_typeI_TRD_sf"/>
</dbReference>
<dbReference type="PANTHER" id="PTHR30408:SF13">
    <property type="entry name" value="TYPE I RESTRICTION ENZYME HINDI SPECIFICITY SUBUNIT"/>
    <property type="match status" value="1"/>
</dbReference>
<keyword evidence="5" id="KW-0378">Hydrolase</keyword>
<sequence length="370" mass="42626">MNSFYLKDLLEIKNGSDHKHLNDGNIPVYGSGGLMRMVDTAIYKDESILLPRKGTLSNIQYTNKPFWTVDTLYYTIVNKEKAVPYYLYHYLKRLDLSNLNSGTGVPSMTFGAYYGVKINLPNLPTQQKIAAVLSALDDKIEVNNKINAALEAMAKTLYDYWFVQFEFPNVEGKPYKSAGGKMVYNPTLKREIPEGWEVKFVDDLLRKNENNLKLNAKEYSSEGKFPIVDQSTDFIAGFSDKEDYKIDISVDFPAIVFGDHTRILKLINFDFIRGADGTQVLFSNNERLPQILFYHSLLKIDLSNYGYARHFKFLKDSMIILPHLDLANKFERKANIFYKKILNNQKQNQELAQLRDWLLPMLMNGQVTVE</sequence>
<dbReference type="EC" id="3.1.21.-" evidence="5"/>
<proteinExistence type="inferred from homology"/>
<keyword evidence="3" id="KW-0238">DNA-binding</keyword>
<dbReference type="PANTHER" id="PTHR30408">
    <property type="entry name" value="TYPE-1 RESTRICTION ENZYME ECOKI SPECIFICITY PROTEIN"/>
    <property type="match status" value="1"/>
</dbReference>
<dbReference type="GO" id="GO:0016787">
    <property type="term" value="F:hydrolase activity"/>
    <property type="evidence" value="ECO:0007669"/>
    <property type="project" value="UniProtKB-KW"/>
</dbReference>
<dbReference type="Proteomes" id="UP000672011">
    <property type="component" value="Chromosome"/>
</dbReference>
<dbReference type="EMBL" id="CP072842">
    <property type="protein sequence ID" value="QTV07009.1"/>
    <property type="molecule type" value="Genomic_DNA"/>
</dbReference>
<dbReference type="Pfam" id="PF01420">
    <property type="entry name" value="Methylase_S"/>
    <property type="match status" value="1"/>
</dbReference>
<dbReference type="CDD" id="cd17288">
    <property type="entry name" value="RMtype1_S_LlaAI06ORF1089P_TRD1-CR1_like"/>
    <property type="match status" value="1"/>
</dbReference>
<dbReference type="InterPro" id="IPR052021">
    <property type="entry name" value="Type-I_RS_S_subunit"/>
</dbReference>
<dbReference type="Gene3D" id="3.90.220.20">
    <property type="entry name" value="DNA methylase specificity domains"/>
    <property type="match status" value="1"/>
</dbReference>
<evidence type="ECO:0000313" key="6">
    <source>
        <dbReference type="Proteomes" id="UP000672011"/>
    </source>
</evidence>
<dbReference type="GO" id="GO:0004519">
    <property type="term" value="F:endonuclease activity"/>
    <property type="evidence" value="ECO:0007669"/>
    <property type="project" value="UniProtKB-KW"/>
</dbReference>
<keyword evidence="6" id="KW-1185">Reference proteome</keyword>
<name>A0ABX7XHR0_9FLAO</name>
<evidence type="ECO:0000256" key="3">
    <source>
        <dbReference type="ARBA" id="ARBA00023125"/>
    </source>
</evidence>
<organism evidence="5 6">
    <name type="scientific">Faecalibacter bovis</name>
    <dbReference type="NCBI Taxonomy" id="2898187"/>
    <lineage>
        <taxon>Bacteria</taxon>
        <taxon>Pseudomonadati</taxon>
        <taxon>Bacteroidota</taxon>
        <taxon>Flavobacteriia</taxon>
        <taxon>Flavobacteriales</taxon>
        <taxon>Weeksellaceae</taxon>
        <taxon>Faecalibacter</taxon>
    </lineage>
</organism>
<dbReference type="InterPro" id="IPR000055">
    <property type="entry name" value="Restrct_endonuc_typeI_TRD"/>
</dbReference>
<evidence type="ECO:0000259" key="4">
    <source>
        <dbReference type="Pfam" id="PF01420"/>
    </source>
</evidence>
<evidence type="ECO:0000313" key="5">
    <source>
        <dbReference type="EMBL" id="QTV07009.1"/>
    </source>
</evidence>
<reference evidence="6" key="2">
    <citation type="submission" date="2021-04" db="EMBL/GenBank/DDBJ databases">
        <title>Taxonomy of Flavobacteriaceae bacterium ZY171143.</title>
        <authorList>
            <person name="Li F."/>
        </authorList>
    </citation>
    <scope>NUCLEOTIDE SEQUENCE [LARGE SCALE GENOMIC DNA]</scope>
    <source>
        <strain evidence="6">ZY171143</strain>
    </source>
</reference>
<comment type="similarity">
    <text evidence="1">Belongs to the type-I restriction system S methylase family.</text>
</comment>
<dbReference type="SUPFAM" id="SSF116734">
    <property type="entry name" value="DNA methylase specificity domain"/>
    <property type="match status" value="2"/>
</dbReference>
<keyword evidence="2" id="KW-0680">Restriction system</keyword>
<protein>
    <submittedName>
        <fullName evidence="5">Restriction endonuclease subunit S</fullName>
        <ecNumber evidence="5">3.1.21.-</ecNumber>
    </submittedName>
</protein>
<keyword evidence="5" id="KW-0255">Endonuclease</keyword>
<evidence type="ECO:0000256" key="1">
    <source>
        <dbReference type="ARBA" id="ARBA00010923"/>
    </source>
</evidence>
<dbReference type="Gene3D" id="1.10.287.1120">
    <property type="entry name" value="Bipartite methylase S protein"/>
    <property type="match status" value="1"/>
</dbReference>
<reference evidence="5 6" key="1">
    <citation type="journal article" date="2021" name="Int. J. Syst. Evol. Microbiol.">
        <title>Faecalibacter bovis sp. nov., isolated from cow faeces.</title>
        <authorList>
            <person name="Li F."/>
            <person name="Zhao W."/>
            <person name="Hong Q."/>
            <person name="Shao Q."/>
            <person name="Song J."/>
            <person name="Yang S."/>
        </authorList>
    </citation>
    <scope>NUCLEOTIDE SEQUENCE [LARGE SCALE GENOMIC DNA]</scope>
    <source>
        <strain evidence="5 6">ZY171143</strain>
    </source>
</reference>
<feature type="domain" description="Type I restriction modification DNA specificity" evidence="4">
    <location>
        <begin position="3"/>
        <end position="151"/>
    </location>
</feature>
<evidence type="ECO:0000256" key="2">
    <source>
        <dbReference type="ARBA" id="ARBA00022747"/>
    </source>
</evidence>
<keyword evidence="5" id="KW-0540">Nuclease</keyword>
<accession>A0ABX7XHR0</accession>